<feature type="compositionally biased region" description="Low complexity" evidence="1">
    <location>
        <begin position="73"/>
        <end position="89"/>
    </location>
</feature>
<name>A0A4Z0A2X8_9AGAM</name>
<evidence type="ECO:0000256" key="1">
    <source>
        <dbReference type="SAM" id="MobiDB-lite"/>
    </source>
</evidence>
<dbReference type="OrthoDB" id="16851at2759"/>
<dbReference type="EMBL" id="SFCI01000320">
    <property type="protein sequence ID" value="TFY80571.1"/>
    <property type="molecule type" value="Genomic_DNA"/>
</dbReference>
<dbReference type="Proteomes" id="UP000298061">
    <property type="component" value="Unassembled WGS sequence"/>
</dbReference>
<reference evidence="2 3" key="1">
    <citation type="submission" date="2019-02" db="EMBL/GenBank/DDBJ databases">
        <title>Genome sequencing of the rare red list fungi Hericium alpestre (H. flagellum).</title>
        <authorList>
            <person name="Buettner E."/>
            <person name="Kellner H."/>
        </authorList>
    </citation>
    <scope>NUCLEOTIDE SEQUENCE [LARGE SCALE GENOMIC DNA]</scope>
    <source>
        <strain evidence="2 3">DSM 108284</strain>
    </source>
</reference>
<dbReference type="AlphaFoldDB" id="A0A4Z0A2X8"/>
<accession>A0A4Z0A2X8</accession>
<proteinExistence type="predicted"/>
<evidence type="ECO:0000313" key="3">
    <source>
        <dbReference type="Proteomes" id="UP000298061"/>
    </source>
</evidence>
<dbReference type="STRING" id="135208.A0A4Z0A2X8"/>
<protein>
    <submittedName>
        <fullName evidence="2">Uncharacterized protein</fullName>
    </submittedName>
</protein>
<evidence type="ECO:0000313" key="2">
    <source>
        <dbReference type="EMBL" id="TFY80571.1"/>
    </source>
</evidence>
<sequence length="325" mass="35246">MEEYSILEVEFYLLRGDCHNDPYTHGNEEQRVSGQWYFHRAPRRLGTPSPAPSDSLSTFSGYRGGTRKGLDLTLGTSSSPLSSNTPSTSRFFGPTDTLPSTSTTKSNVRGGVLLRSILRKSDKRVISGPSLLVDELLRVSGASSIVELVKDKWSGDISAFPTASSTALPAKLYLRPIANQGNPSLDSPRIYRSPRIGLDLSNPAVKLSVSDPRIIYVAKPYRYFVHPHLLIANGRGQTFLAIYKSCLENSSTKAAGDKDNLVDEVSSLTGLKTQSVIKYSGDYESGRSSGNIKSFVGPVGKGASASPTTFVKMMGSLERFLARPN</sequence>
<gene>
    <name evidence="2" type="ORF">EWM64_g3439</name>
</gene>
<comment type="caution">
    <text evidence="2">The sequence shown here is derived from an EMBL/GenBank/DDBJ whole genome shotgun (WGS) entry which is preliminary data.</text>
</comment>
<feature type="region of interest" description="Disordered" evidence="1">
    <location>
        <begin position="73"/>
        <end position="105"/>
    </location>
</feature>
<keyword evidence="3" id="KW-1185">Reference proteome</keyword>
<organism evidence="2 3">
    <name type="scientific">Hericium alpestre</name>
    <dbReference type="NCBI Taxonomy" id="135208"/>
    <lineage>
        <taxon>Eukaryota</taxon>
        <taxon>Fungi</taxon>
        <taxon>Dikarya</taxon>
        <taxon>Basidiomycota</taxon>
        <taxon>Agaricomycotina</taxon>
        <taxon>Agaricomycetes</taxon>
        <taxon>Russulales</taxon>
        <taxon>Hericiaceae</taxon>
        <taxon>Hericium</taxon>
    </lineage>
</organism>